<sequence length="191" mass="21623">MNFKTPFFILFFLVSIQLFSQSDENTSKRKIEIGTELQVYPVGYMTMITSNIFIKEDLALRFRLGGNFANREDFSGFNDDEVAEGFGGSFGLVKYVSYWKGNFIFGASLDTWNMWTKWKDGINTSNPTSGTTYNLVIQPWVNAGYLYNLSNKWNAGISVGLGREINIITRGENVGEGWMGIATFSLNYILN</sequence>
<dbReference type="Proteomes" id="UP000295455">
    <property type="component" value="Unassembled WGS sequence"/>
</dbReference>
<dbReference type="RefSeq" id="WP_132218064.1">
    <property type="nucleotide sequence ID" value="NZ_OX156936.1"/>
</dbReference>
<dbReference type="EMBL" id="SLUP01000005">
    <property type="protein sequence ID" value="TCL65665.1"/>
    <property type="molecule type" value="Genomic_DNA"/>
</dbReference>
<dbReference type="OrthoDB" id="1437175at2"/>
<accession>A0A4R1RHU7</accession>
<comment type="caution">
    <text evidence="1">The sequence shown here is derived from an EMBL/GenBank/DDBJ whole genome shotgun (WGS) entry which is preliminary data.</text>
</comment>
<name>A0A4R1RHU7_9FLAO</name>
<evidence type="ECO:0000313" key="1">
    <source>
        <dbReference type="EMBL" id="TCL65665.1"/>
    </source>
</evidence>
<keyword evidence="2" id="KW-1185">Reference proteome</keyword>
<proteinExistence type="predicted"/>
<protein>
    <recommendedName>
        <fullName evidence="3">Outer membrane protein with beta-barrel domain</fullName>
    </recommendedName>
</protein>
<evidence type="ECO:0008006" key="3">
    <source>
        <dbReference type="Google" id="ProtNLM"/>
    </source>
</evidence>
<reference evidence="1 2" key="1">
    <citation type="submission" date="2019-03" db="EMBL/GenBank/DDBJ databases">
        <title>Genomic Encyclopedia of Type Strains, Phase IV (KMG-IV): sequencing the most valuable type-strain genomes for metagenomic binning, comparative biology and taxonomic classification.</title>
        <authorList>
            <person name="Goeker M."/>
        </authorList>
    </citation>
    <scope>NUCLEOTIDE SEQUENCE [LARGE SCALE GENOMIC DNA]</scope>
    <source>
        <strain evidence="1 2">DSM 18792</strain>
    </source>
</reference>
<evidence type="ECO:0000313" key="2">
    <source>
        <dbReference type="Proteomes" id="UP000295455"/>
    </source>
</evidence>
<gene>
    <name evidence="1" type="ORF">EV196_105331</name>
</gene>
<organism evidence="1 2">
    <name type="scientific">Mariniflexile fucanivorans</name>
    <dbReference type="NCBI Taxonomy" id="264023"/>
    <lineage>
        <taxon>Bacteria</taxon>
        <taxon>Pseudomonadati</taxon>
        <taxon>Bacteroidota</taxon>
        <taxon>Flavobacteriia</taxon>
        <taxon>Flavobacteriales</taxon>
        <taxon>Flavobacteriaceae</taxon>
        <taxon>Mariniflexile</taxon>
    </lineage>
</organism>
<dbReference type="AlphaFoldDB" id="A0A4R1RHU7"/>